<keyword evidence="4" id="KW-1185">Reference proteome</keyword>
<comment type="caution">
    <text evidence="3">The sequence shown here is derived from an EMBL/GenBank/DDBJ whole genome shotgun (WGS) entry which is preliminary data.</text>
</comment>
<reference evidence="3 4" key="1">
    <citation type="journal article" date="2024" name="Int. J. Syst. Evol. Microbiol.">
        <title>Clostridium omnivorum sp. nov., isolated from anoxic soil under the treatment of reductive soil disinfestation.</title>
        <authorList>
            <person name="Ueki A."/>
            <person name="Tonouchi A."/>
            <person name="Kaku N."/>
            <person name="Honma S."/>
            <person name="Ueki K."/>
        </authorList>
    </citation>
    <scope>NUCLEOTIDE SEQUENCE [LARGE SCALE GENOMIC DNA]</scope>
    <source>
        <strain evidence="3 4">E14</strain>
    </source>
</reference>
<organism evidence="3 4">
    <name type="scientific">Clostridium omnivorum</name>
    <dbReference type="NCBI Taxonomy" id="1604902"/>
    <lineage>
        <taxon>Bacteria</taxon>
        <taxon>Bacillati</taxon>
        <taxon>Bacillota</taxon>
        <taxon>Clostridia</taxon>
        <taxon>Eubacteriales</taxon>
        <taxon>Clostridiaceae</taxon>
        <taxon>Clostridium</taxon>
    </lineage>
</organism>
<dbReference type="RefSeq" id="WP_264848321.1">
    <property type="nucleotide sequence ID" value="NZ_BRXR01000001.1"/>
</dbReference>
<sequence>MSFPVIKKASYILVNTPDMITHNGTTQTLERETNPDSEYLKQIPEHLRSFEEVVGYAPNQTYIGNMTPEELNVRKRPWHNENVEGANRFGKFGEIMPQDEFYGLMKLSDVFDLVKLEKEFTDRVKAKFDAHPVLKTKVEALGEGEAAENIAALVENHLAEGLYEGEKLVGCVRRAHEFDKNLSSHIMVENLAVKASGVLALMHLVNDPEINVDEIEYIIECSEEAIGDMNQRGGGNIAKSIGEVAGLKAATGADMRGFCAGPTHALITAASLVKSGIYKSVVVVAGGATAKLGMNGKDHVKKGLPVLEDCLGGFAILVTENDGINPILRTDVIGRHTIGHGASPQAVLEALVLDPLDKNGLKITDINKFAPEMQTPDITEPAGAGDVPTQNYKMIGALAVKKGQLDRKDLPSFVTEHGYPGFAPTQGHIPSGVPIVGHGRDKMLAGEMDNFMIIGKGSLFLGRMTNLFDGVSILVEKNNGNAEAAEGAGVSKDEIKLMVADAMKDFAAYLTDKKQ</sequence>
<dbReference type="SUPFAM" id="SSF53901">
    <property type="entry name" value="Thiolase-like"/>
    <property type="match status" value="1"/>
</dbReference>
<dbReference type="InterPro" id="IPR013751">
    <property type="entry name" value="ACP_syn_III_N"/>
</dbReference>
<dbReference type="InterPro" id="IPR045984">
    <property type="entry name" value="DUF5940"/>
</dbReference>
<evidence type="ECO:0000313" key="3">
    <source>
        <dbReference type="EMBL" id="GLC29043.1"/>
    </source>
</evidence>
<dbReference type="Pfam" id="PF08545">
    <property type="entry name" value="ACP_syn_III"/>
    <property type="match status" value="1"/>
</dbReference>
<evidence type="ECO:0000313" key="4">
    <source>
        <dbReference type="Proteomes" id="UP001208567"/>
    </source>
</evidence>
<dbReference type="InterPro" id="IPR016039">
    <property type="entry name" value="Thiolase-like"/>
</dbReference>
<gene>
    <name evidence="3" type="primary">grdC</name>
    <name evidence="3" type="ORF">bsdE14_04530</name>
</gene>
<evidence type="ECO:0000259" key="1">
    <source>
        <dbReference type="Pfam" id="PF08545"/>
    </source>
</evidence>
<dbReference type="NCBIfam" id="NF040746">
    <property type="entry name" value="reduct_C_beta"/>
    <property type="match status" value="1"/>
</dbReference>
<evidence type="ECO:0000259" key="2">
    <source>
        <dbReference type="Pfam" id="PF19364"/>
    </source>
</evidence>
<dbReference type="Pfam" id="PF19364">
    <property type="entry name" value="DUF5940"/>
    <property type="match status" value="1"/>
</dbReference>
<feature type="domain" description="DUF5940" evidence="2">
    <location>
        <begin position="346"/>
        <end position="512"/>
    </location>
</feature>
<dbReference type="PIRSF" id="PIRSF037559">
    <property type="entry name" value="Gly_sarc_betain_red_a"/>
    <property type="match status" value="1"/>
</dbReference>
<dbReference type="Proteomes" id="UP001208567">
    <property type="component" value="Unassembled WGS sequence"/>
</dbReference>
<name>A0ABQ5N1H5_9CLOT</name>
<dbReference type="Gene3D" id="3.40.47.10">
    <property type="match status" value="1"/>
</dbReference>
<feature type="domain" description="Beta-ketoacyl-[acyl-carrier-protein] synthase III N-terminal" evidence="1">
    <location>
        <begin position="254"/>
        <end position="329"/>
    </location>
</feature>
<proteinExistence type="predicted"/>
<dbReference type="InterPro" id="IPR017236">
    <property type="entry name" value="Gly/sarc/bet/_Rdtase_C_bsu"/>
</dbReference>
<accession>A0ABQ5N1H5</accession>
<dbReference type="EMBL" id="BRXR01000001">
    <property type="protein sequence ID" value="GLC29043.1"/>
    <property type="molecule type" value="Genomic_DNA"/>
</dbReference>
<protein>
    <submittedName>
        <fullName evidence="3">Glycine/betaine reductase C</fullName>
    </submittedName>
</protein>